<evidence type="ECO:0000256" key="3">
    <source>
        <dbReference type="ARBA" id="ARBA00022840"/>
    </source>
</evidence>
<feature type="domain" description="ABC transporter" evidence="4">
    <location>
        <begin position="7"/>
        <end position="39"/>
    </location>
</feature>
<dbReference type="GO" id="GO:0005524">
    <property type="term" value="F:ATP binding"/>
    <property type="evidence" value="ECO:0007669"/>
    <property type="project" value="UniProtKB-KW"/>
</dbReference>
<evidence type="ECO:0000313" key="5">
    <source>
        <dbReference type="EMBL" id="CUR58625.1"/>
    </source>
</evidence>
<dbReference type="InterPro" id="IPR003439">
    <property type="entry name" value="ABC_transporter-like_ATP-bd"/>
</dbReference>
<reference evidence="5" key="1">
    <citation type="submission" date="2015-08" db="EMBL/GenBank/DDBJ databases">
        <authorList>
            <person name="Babu N.S."/>
            <person name="Beckwith C.J."/>
            <person name="Beseler K.G."/>
            <person name="Brison A."/>
            <person name="Carone J.V."/>
            <person name="Caskin T.P."/>
            <person name="Diamond M."/>
            <person name="Durham M.E."/>
            <person name="Foxe J.M."/>
            <person name="Go M."/>
            <person name="Henderson B.A."/>
            <person name="Jones I.B."/>
            <person name="McGettigan J.A."/>
            <person name="Micheletti S.J."/>
            <person name="Nasrallah M.E."/>
            <person name="Ortiz D."/>
            <person name="Piller C.R."/>
            <person name="Privatt S.R."/>
            <person name="Schneider S.L."/>
            <person name="Sharp S."/>
            <person name="Smith T.C."/>
            <person name="Stanton J.D."/>
            <person name="Ullery H.E."/>
            <person name="Wilson R.J."/>
            <person name="Serrano M.G."/>
            <person name="Buck G."/>
            <person name="Lee V."/>
            <person name="Wang Y."/>
            <person name="Carvalho R."/>
            <person name="Voegtly L."/>
            <person name="Shi R."/>
            <person name="Duckworth R."/>
            <person name="Johnson A."/>
            <person name="Loviza R."/>
            <person name="Walstead R."/>
            <person name="Shah Z."/>
            <person name="Kiflezghi M."/>
            <person name="Wade K."/>
            <person name="Ball S.L."/>
            <person name="Bradley K.W."/>
            <person name="Asai D.J."/>
            <person name="Bowman C.A."/>
            <person name="Russell D.A."/>
            <person name="Pope W.H."/>
            <person name="Jacobs-Sera D."/>
            <person name="Hendrix R.W."/>
            <person name="Hatfull G.F."/>
        </authorList>
    </citation>
    <scope>NUCLEOTIDE SEQUENCE</scope>
</reference>
<dbReference type="Gene3D" id="3.40.50.300">
    <property type="entry name" value="P-loop containing nucleotide triphosphate hydrolases"/>
    <property type="match status" value="1"/>
</dbReference>
<dbReference type="PANTHER" id="PTHR42939:SF1">
    <property type="entry name" value="ABC TRANSPORTER ATP-BINDING PROTEIN ALBC-RELATED"/>
    <property type="match status" value="1"/>
</dbReference>
<dbReference type="InterPro" id="IPR027417">
    <property type="entry name" value="P-loop_NTPase"/>
</dbReference>
<dbReference type="EMBL" id="CZKA01000049">
    <property type="protein sequence ID" value="CUR58625.1"/>
    <property type="molecule type" value="Genomic_DNA"/>
</dbReference>
<gene>
    <name evidence="5" type="ORF">NOCA2530001</name>
</gene>
<dbReference type="AlphaFoldDB" id="A0A2P2C9E7"/>
<name>A0A2P2C9E7_9ZZZZ</name>
<sequence>MDKRDVRADRVSGGQLRRVGLAQALVRNAPVLLLDEPTAGLDPAQALNFLSLLRGLDCPGGIVISTHQVSDLADDVDRVTVLADGVLRFDGDVAAFRRLGARADGSGSSLAQVFASMIGGGTH</sequence>
<organism evidence="5">
    <name type="scientific">metagenome</name>
    <dbReference type="NCBI Taxonomy" id="256318"/>
    <lineage>
        <taxon>unclassified sequences</taxon>
        <taxon>metagenomes</taxon>
    </lineage>
</organism>
<keyword evidence="2" id="KW-0547">Nucleotide-binding</keyword>
<protein>
    <submittedName>
        <fullName evidence="5">ABC transporter related protein</fullName>
    </submittedName>
</protein>
<dbReference type="InterPro" id="IPR051782">
    <property type="entry name" value="ABC_Transporter_VariousFunc"/>
</dbReference>
<accession>A0A2P2C9E7</accession>
<evidence type="ECO:0000259" key="4">
    <source>
        <dbReference type="Pfam" id="PF00005"/>
    </source>
</evidence>
<dbReference type="Pfam" id="PF00005">
    <property type="entry name" value="ABC_tran"/>
    <property type="match status" value="1"/>
</dbReference>
<evidence type="ECO:0000256" key="1">
    <source>
        <dbReference type="ARBA" id="ARBA00022448"/>
    </source>
</evidence>
<keyword evidence="1" id="KW-0813">Transport</keyword>
<proteinExistence type="predicted"/>
<dbReference type="PANTHER" id="PTHR42939">
    <property type="entry name" value="ABC TRANSPORTER ATP-BINDING PROTEIN ALBC-RELATED"/>
    <property type="match status" value="1"/>
</dbReference>
<dbReference type="SUPFAM" id="SSF52540">
    <property type="entry name" value="P-loop containing nucleoside triphosphate hydrolases"/>
    <property type="match status" value="1"/>
</dbReference>
<keyword evidence="3" id="KW-0067">ATP-binding</keyword>
<evidence type="ECO:0000256" key="2">
    <source>
        <dbReference type="ARBA" id="ARBA00022741"/>
    </source>
</evidence>
<dbReference type="GO" id="GO:0016887">
    <property type="term" value="F:ATP hydrolysis activity"/>
    <property type="evidence" value="ECO:0007669"/>
    <property type="project" value="InterPro"/>
</dbReference>